<reference evidence="1 2" key="1">
    <citation type="journal article" date="2013" name="PLoS ONE">
        <title>Genomic and secretomic analyses reveal unique features of the lignocellulolytic enzyme system of Penicillium decumbens.</title>
        <authorList>
            <person name="Liu G."/>
            <person name="Zhang L."/>
            <person name="Wei X."/>
            <person name="Zou G."/>
            <person name="Qin Y."/>
            <person name="Ma L."/>
            <person name="Li J."/>
            <person name="Zheng H."/>
            <person name="Wang S."/>
            <person name="Wang C."/>
            <person name="Xun L."/>
            <person name="Zhao G.-P."/>
            <person name="Zhou Z."/>
            <person name="Qu Y."/>
        </authorList>
    </citation>
    <scope>NUCLEOTIDE SEQUENCE [LARGE SCALE GENOMIC DNA]</scope>
    <source>
        <strain evidence="2">114-2 / CGMCC 5302</strain>
    </source>
</reference>
<dbReference type="OrthoDB" id="3000060at2759"/>
<dbReference type="STRING" id="933388.S7ZHY7"/>
<dbReference type="HOGENOM" id="CLU_1195231_0_0_1"/>
<evidence type="ECO:0000313" key="1">
    <source>
        <dbReference type="EMBL" id="EPS29864.1"/>
    </source>
</evidence>
<sequence>MSDTVYPRRNLPPRRQTHYEDLGLVSGQDNSIGEEELKEKMTHYLRQGPIKALARIFHQHTCPGDWLEATNASLTTVMQAYYQNGAAAEYWTQTASTLLATIRFRWESCLLADQIVGLIGLPVPENTICAMWDQQQWAQVRGQGFMVWQWMGTFQEMCGGRAELLPRLGNQGGEFRRPWLYVLAALWEWDKSDAEVAGATQRIMRHLAAVRRFNHMSVGRVLPPRGNDTVPR</sequence>
<dbReference type="Proteomes" id="UP000019376">
    <property type="component" value="Unassembled WGS sequence"/>
</dbReference>
<dbReference type="EMBL" id="KB644412">
    <property type="protein sequence ID" value="EPS29864.1"/>
    <property type="molecule type" value="Genomic_DNA"/>
</dbReference>
<name>S7ZHY7_PENO1</name>
<proteinExistence type="predicted"/>
<dbReference type="AlphaFoldDB" id="S7ZHY7"/>
<organism evidence="1 2">
    <name type="scientific">Penicillium oxalicum (strain 114-2 / CGMCC 5302)</name>
    <name type="common">Penicillium decumbens</name>
    <dbReference type="NCBI Taxonomy" id="933388"/>
    <lineage>
        <taxon>Eukaryota</taxon>
        <taxon>Fungi</taxon>
        <taxon>Dikarya</taxon>
        <taxon>Ascomycota</taxon>
        <taxon>Pezizomycotina</taxon>
        <taxon>Eurotiomycetes</taxon>
        <taxon>Eurotiomycetidae</taxon>
        <taxon>Eurotiales</taxon>
        <taxon>Aspergillaceae</taxon>
        <taxon>Penicillium</taxon>
    </lineage>
</organism>
<keyword evidence="2" id="KW-1185">Reference proteome</keyword>
<evidence type="ECO:0000313" key="2">
    <source>
        <dbReference type="Proteomes" id="UP000019376"/>
    </source>
</evidence>
<dbReference type="PhylomeDB" id="S7ZHY7"/>
<accession>S7ZHY7</accession>
<gene>
    <name evidence="1" type="ORF">PDE_04814</name>
</gene>
<protein>
    <submittedName>
        <fullName evidence="1">Uncharacterized protein</fullName>
    </submittedName>
</protein>